<dbReference type="Pfam" id="PF13927">
    <property type="entry name" value="Ig_3"/>
    <property type="match status" value="5"/>
</dbReference>
<keyword evidence="2" id="KW-0732">Signal</keyword>
<dbReference type="FunFam" id="2.60.40.10:FF:001402">
    <property type="entry name" value="Matrix remodeling associated 5"/>
    <property type="match status" value="1"/>
</dbReference>
<dbReference type="Ensembl" id="ENSECRT00000017910.1">
    <property type="protein sequence ID" value="ENSECRP00000017565.1"/>
    <property type="gene ID" value="ENSECRG00000011696.1"/>
</dbReference>
<evidence type="ECO:0000256" key="5">
    <source>
        <dbReference type="ARBA" id="ARBA00023180"/>
    </source>
</evidence>
<dbReference type="CDD" id="cd00096">
    <property type="entry name" value="Ig"/>
    <property type="match status" value="3"/>
</dbReference>
<dbReference type="InterPro" id="IPR013098">
    <property type="entry name" value="Ig_I-set"/>
</dbReference>
<dbReference type="SUPFAM" id="SSF48726">
    <property type="entry name" value="Immunoglobulin"/>
    <property type="match status" value="12"/>
</dbReference>
<feature type="domain" description="Ig-like" evidence="8">
    <location>
        <begin position="1759"/>
        <end position="1854"/>
    </location>
</feature>
<dbReference type="Proteomes" id="UP000694620">
    <property type="component" value="Chromosome 12"/>
</dbReference>
<feature type="domain" description="Ig-like" evidence="8">
    <location>
        <begin position="1862"/>
        <end position="1949"/>
    </location>
</feature>
<dbReference type="InterPro" id="IPR003598">
    <property type="entry name" value="Ig_sub2"/>
</dbReference>
<dbReference type="Gene3D" id="3.80.10.10">
    <property type="entry name" value="Ribonuclease Inhibitor"/>
    <property type="match status" value="2"/>
</dbReference>
<dbReference type="PANTHER" id="PTHR45842:SF25">
    <property type="entry name" value="CARBOXYPEPTIDASE N SUBUNIT 2-LIKE"/>
    <property type="match status" value="1"/>
</dbReference>
<dbReference type="PROSITE" id="PS50835">
    <property type="entry name" value="IG_LIKE"/>
    <property type="match status" value="12"/>
</dbReference>
<dbReference type="Pfam" id="PF13855">
    <property type="entry name" value="LRR_8"/>
    <property type="match status" value="1"/>
</dbReference>
<keyword evidence="10" id="KW-1185">Reference proteome</keyword>
<reference evidence="9" key="2">
    <citation type="submission" date="2025-08" db="UniProtKB">
        <authorList>
            <consortium name="Ensembl"/>
        </authorList>
    </citation>
    <scope>IDENTIFICATION</scope>
</reference>
<dbReference type="SMART" id="SM00369">
    <property type="entry name" value="LRR_TYP"/>
    <property type="match status" value="5"/>
</dbReference>
<feature type="domain" description="Ig-like" evidence="8">
    <location>
        <begin position="474"/>
        <end position="561"/>
    </location>
</feature>
<feature type="domain" description="Ig-like" evidence="8">
    <location>
        <begin position="1662"/>
        <end position="1755"/>
    </location>
</feature>
<reference evidence="9" key="1">
    <citation type="submission" date="2021-06" db="EMBL/GenBank/DDBJ databases">
        <authorList>
            <consortium name="Wellcome Sanger Institute Data Sharing"/>
        </authorList>
    </citation>
    <scope>NUCLEOTIDE SEQUENCE [LARGE SCALE GENOMIC DNA]</scope>
</reference>
<keyword evidence="1" id="KW-0433">Leucine-rich repeat</keyword>
<feature type="domain" description="Ig-like" evidence="8">
    <location>
        <begin position="2056"/>
        <end position="2148"/>
    </location>
</feature>
<feature type="domain" description="Ig-like" evidence="8">
    <location>
        <begin position="1562"/>
        <end position="1651"/>
    </location>
</feature>
<feature type="compositionally biased region" description="Basic and acidic residues" evidence="7">
    <location>
        <begin position="734"/>
        <end position="744"/>
    </location>
</feature>
<dbReference type="SUPFAM" id="SSF52058">
    <property type="entry name" value="L domain-like"/>
    <property type="match status" value="1"/>
</dbReference>
<evidence type="ECO:0000256" key="6">
    <source>
        <dbReference type="ARBA" id="ARBA00023319"/>
    </source>
</evidence>
<evidence type="ECO:0000313" key="10">
    <source>
        <dbReference type="Proteomes" id="UP000694620"/>
    </source>
</evidence>
<dbReference type="InterPro" id="IPR050467">
    <property type="entry name" value="LRFN"/>
</dbReference>
<sequence>KTKLILSGKLSTELILVNQDVRTCALRLCPPNCSCPGPKELHCTFRHLTSIPHGLPPDSERINLGYNSIQTVRPSELRRLHNLEILMLHGNSIESVSDGAFQELHSLQVLKLSYNKLKVITPKTFQGLFSLVRLHLDHNALEFIEPFSFQGLTALRLLQLDGNLLKEVHPHTFVTLSFLGNFFGSSLRHIYLSNNQLHSMLPETLRYIKALEVLHLYGNPWNCDCQLQWLAEWNKKSPGVFKCKKEKESDSGDFCTLCTSPQALNGSQIFQLSLHEFLCEKPVIYSPLKQRDGPSWEEQYGGALLVQEYQPPLGWLSMSLSDNQENTANVVCNVKLQEEGTSMQWHHLTTQGALAISVNISALLECEIEKEELQKLWRLIAYYYESPAILQQGSDINIANKTTYRYSQIQGEDTPYFTELKGHLQADPTWLLQPSVSIQLNRRKTTTSKLVLNFTTEVQQNLTKSEISNAIVRPAWVLIRRWVEERVKVVLEGSEVSMQCEVISSEEPKFEWILPDMSRANQSHEHFLVSQNGNLVIKNTDTSDAGIYYCLARTENEADLVSFRLIVRELMATPEEANGKEIFLQTGKTLSLPCSTSSVFPTKVRWFIPQNKILLPSVSGVGKYVSSNGTLMITKTTKADVGQYICIAANLYGSDILMHITKINELSSFAQSRLEEEYEKPVESNKYKTDVAKKEEDGSGDVEVANFEDEDQISEKNTKKSASTKKIKTSSGSREQHAKKTWESKRRTNLSVKNIDPKRWAELLAKAHDKKILPMTTISVLTRKTEANILHLFITSPQPSAVVPTEAATSISSRTILETPTESVPPTAHFYKKTFPVLNPHLTEAPLIKRDNITPTSNKKWSVVRTENGQTPLQRRLRPSQRRYRPIWPSHAPSIHFPNAERQKNIDLKPTEVSEKILQTTPTVTSNASQHISAKVSITPKTFYKIDMRKESTQTDSQTTITPLSYDDLKNTFHSSLTSFQETTTASVTTSHVVPLFLEKSHGSSLSSKMKHPELGNKMTAREDNESLGFSDNSRKIGQLSKQMNLQGSRDETVSARWLILQTSSNENISLPTLSSIREQTLSYLEFKKTNSNPKSYIYTPSAPTKSLFLAKQFNRLSSSVSSVQRAVVQEPNLRLSHVSGSREKARKTSAMDLNMHQSKNVVQSSQQYKHTGYQVPSTIKPYTTASSWGPPNYALSRSSNQGFKAFPKYFNKAWSFHYSDLHGNGVTNRPEITALTAKPALTPVTGSVVKNSASEATLKPRNQAMDNQKQIEEKSYQKIYSNPSLSRQAGRSVTGPPRITISTLSSHLHPWYIAKNPTRAAPQPTPTPPASTSNIMFGSRWHYNHKVPKMPSSVLQFPNFMNRGLKPRISSVHSVSVSALAESDIHLPCDASGDPKPLISWTKVSTGATIQENAKYGMRFEVFPNGTFLIRNLQLQDRGQYLCTAQNQYGSDRMVITLAVLTKPPKIQLPGSKEISIFLGRSVDLDCIAMGKPQAQISWILPDKTFLREAMTIDNNAILLPNGTLRIHAANFSSKGDYKCIASNAAGADTIMYHIHVTAIPSTIQEAASEKVMLTMGRSIYIHCTASGEPEPFLKWTIPSGMHIKPSQVFASRFFVFPNGTLFLKNALPIDRGVYECSATNSVGTSRRLVHLDIQRESTIPKADVYQQNRVTAVYGTSVLLHCPASGDLQQGALWRLPSKKLVDSRYSPERHLKVFPNGTLRIQAITEQDRGDYVCMSRNLNGEETVLFSLEVQMNPPKIEHQGRTQKKVSYGERLQVDCVASGLPDPEVTWSLPDGTMINNALQSDDNGVRSRRYIIFENGTLFMKQMSLKDEGDYTCYAENKLGKDEMTVSVKVVPDRPRILSKEQMFMRGRIGESATMKCDAIGEPKPKIIWLSPGNYIITSSNKYQVLADGTLVISNLGSTDQGTYACVARNNAGDDIKNIRLEIDGKEPVINQRAGNTTMKLTALSYQAKILDCKVDGVPEPQIQWITSYGNILPRPYLGGRFQVHSNGSLELRGLRRSDSGQYFCVASNEMGETKLTVELEVIATAERPGFPLPHNMASILKPGSREIILDCLAHGKPAPQVTWLLPNGTQLAPGVKFLRFHHFKENGALLILNPTGTDAGTYRCLAKNIAGQAEKRYVLEPGRKPQPQGNTGLVRISYGDTLNLHCSFEGWPQPSISWILPSGLVMDKPQVIGRASFLANSTLSLREVATFDRGTYTCKASNEFGISSLSIPVMVTVHPPHITNGPPSISRIKRGYPIYMKCHATGIPKPEISWTLPGRSTLVASNRFAMQGGIFMTADGTLVIQSPAFMNSGIYKCNARNALGTDFKATYLQVL</sequence>
<name>A0A8C4SP23_ERPCA</name>
<evidence type="ECO:0000313" key="9">
    <source>
        <dbReference type="Ensembl" id="ENSECRP00000017565.1"/>
    </source>
</evidence>
<feature type="domain" description="Ig-like" evidence="8">
    <location>
        <begin position="2153"/>
        <end position="2244"/>
    </location>
</feature>
<gene>
    <name evidence="9" type="primary">si:ch211-159i8.4</name>
</gene>
<dbReference type="FunFam" id="2.60.40.10:FF:001377">
    <property type="entry name" value="Matrix remodeling associated 5"/>
    <property type="match status" value="1"/>
</dbReference>
<evidence type="ECO:0000259" key="8">
    <source>
        <dbReference type="PROSITE" id="PS50835"/>
    </source>
</evidence>
<dbReference type="FunFam" id="2.60.40.10:FF:000063">
    <property type="entry name" value="neural cell adhesion molecule L1"/>
    <property type="match status" value="1"/>
</dbReference>
<dbReference type="InterPro" id="IPR036179">
    <property type="entry name" value="Ig-like_dom_sf"/>
</dbReference>
<dbReference type="Pfam" id="PF07679">
    <property type="entry name" value="I-set"/>
    <property type="match status" value="7"/>
</dbReference>
<evidence type="ECO:0000256" key="2">
    <source>
        <dbReference type="ARBA" id="ARBA00022729"/>
    </source>
</evidence>
<feature type="domain" description="Ig-like" evidence="8">
    <location>
        <begin position="1955"/>
        <end position="2048"/>
    </location>
</feature>
<reference evidence="9" key="3">
    <citation type="submission" date="2025-09" db="UniProtKB">
        <authorList>
            <consortium name="Ensembl"/>
        </authorList>
    </citation>
    <scope>IDENTIFICATION</scope>
</reference>
<feature type="region of interest" description="Disordered" evidence="7">
    <location>
        <begin position="681"/>
        <end position="744"/>
    </location>
</feature>
<evidence type="ECO:0000256" key="4">
    <source>
        <dbReference type="ARBA" id="ARBA00023157"/>
    </source>
</evidence>
<dbReference type="InterPro" id="IPR007110">
    <property type="entry name" value="Ig-like_dom"/>
</dbReference>
<feature type="domain" description="Ig-like" evidence="8">
    <location>
        <begin position="574"/>
        <end position="664"/>
    </location>
</feature>
<dbReference type="PROSITE" id="PS51450">
    <property type="entry name" value="LRR"/>
    <property type="match status" value="2"/>
</dbReference>
<dbReference type="InterPro" id="IPR001611">
    <property type="entry name" value="Leu-rich_rpt"/>
</dbReference>
<accession>A0A8C4SP23</accession>
<protein>
    <submittedName>
        <fullName evidence="9">Si:ch211-159i8.4</fullName>
    </submittedName>
</protein>
<organism evidence="9 10">
    <name type="scientific">Erpetoichthys calabaricus</name>
    <name type="common">Rope fish</name>
    <name type="synonym">Calamoichthys calabaricus</name>
    <dbReference type="NCBI Taxonomy" id="27687"/>
    <lineage>
        <taxon>Eukaryota</taxon>
        <taxon>Metazoa</taxon>
        <taxon>Chordata</taxon>
        <taxon>Craniata</taxon>
        <taxon>Vertebrata</taxon>
        <taxon>Euteleostomi</taxon>
        <taxon>Actinopterygii</taxon>
        <taxon>Polypteriformes</taxon>
        <taxon>Polypteridae</taxon>
        <taxon>Erpetoichthys</taxon>
    </lineage>
</organism>
<dbReference type="InterPro" id="IPR003591">
    <property type="entry name" value="Leu-rich_rpt_typical-subtyp"/>
</dbReference>
<dbReference type="GeneTree" id="ENSGT00940000159942"/>
<feature type="domain" description="Ig-like" evidence="8">
    <location>
        <begin position="1466"/>
        <end position="1559"/>
    </location>
</feature>
<feature type="domain" description="Ig-like" evidence="8">
    <location>
        <begin position="1368"/>
        <end position="1458"/>
    </location>
</feature>
<keyword evidence="4" id="KW-1015">Disulfide bond</keyword>
<evidence type="ECO:0000256" key="3">
    <source>
        <dbReference type="ARBA" id="ARBA00022737"/>
    </source>
</evidence>
<dbReference type="SMART" id="SM00408">
    <property type="entry name" value="IGc2"/>
    <property type="match status" value="12"/>
</dbReference>
<dbReference type="PANTHER" id="PTHR45842">
    <property type="entry name" value="SYNAPTIC ADHESION-LIKE MOLECULE SALM"/>
    <property type="match status" value="1"/>
</dbReference>
<dbReference type="InterPro" id="IPR003599">
    <property type="entry name" value="Ig_sub"/>
</dbReference>
<dbReference type="SMART" id="SM00409">
    <property type="entry name" value="IG"/>
    <property type="match status" value="12"/>
</dbReference>
<dbReference type="InterPro" id="IPR032675">
    <property type="entry name" value="LRR_dom_sf"/>
</dbReference>
<evidence type="ECO:0000256" key="1">
    <source>
        <dbReference type="ARBA" id="ARBA00022614"/>
    </source>
</evidence>
<feature type="domain" description="Ig-like" evidence="8">
    <location>
        <begin position="2248"/>
        <end position="2341"/>
    </location>
</feature>
<keyword evidence="6" id="KW-0393">Immunoglobulin domain</keyword>
<dbReference type="FunFam" id="2.60.40.10:FF:000032">
    <property type="entry name" value="palladin isoform X1"/>
    <property type="match status" value="2"/>
</dbReference>
<dbReference type="InterPro" id="IPR013783">
    <property type="entry name" value="Ig-like_fold"/>
</dbReference>
<proteinExistence type="predicted"/>
<dbReference type="Gene3D" id="2.60.40.10">
    <property type="entry name" value="Immunoglobulins"/>
    <property type="match status" value="12"/>
</dbReference>
<keyword evidence="5" id="KW-0325">Glycoprotein</keyword>
<dbReference type="Pfam" id="PF00560">
    <property type="entry name" value="LRR_1"/>
    <property type="match status" value="1"/>
</dbReference>
<keyword evidence="3" id="KW-0677">Repeat</keyword>
<dbReference type="SMART" id="SM00082">
    <property type="entry name" value="LRRCT"/>
    <property type="match status" value="1"/>
</dbReference>
<dbReference type="InterPro" id="IPR000483">
    <property type="entry name" value="Cys-rich_flank_reg_C"/>
</dbReference>
<evidence type="ECO:0000256" key="7">
    <source>
        <dbReference type="SAM" id="MobiDB-lite"/>
    </source>
</evidence>
<feature type="compositionally biased region" description="Basic and acidic residues" evidence="7">
    <location>
        <begin position="681"/>
        <end position="697"/>
    </location>
</feature>